<evidence type="ECO:0000256" key="1">
    <source>
        <dbReference type="SAM" id="Phobius"/>
    </source>
</evidence>
<proteinExistence type="predicted"/>
<name>A0A1V9GAK0_9BACT</name>
<dbReference type="Proteomes" id="UP000192276">
    <property type="component" value="Unassembled WGS sequence"/>
</dbReference>
<dbReference type="RefSeq" id="WP_081160911.1">
    <property type="nucleotide sequence ID" value="NZ_LWBP01000013.1"/>
</dbReference>
<evidence type="ECO:0000313" key="2">
    <source>
        <dbReference type="EMBL" id="OQP67689.1"/>
    </source>
</evidence>
<dbReference type="AlphaFoldDB" id="A0A1V9GAK0"/>
<dbReference type="EMBL" id="LWBP01000013">
    <property type="protein sequence ID" value="OQP67689.1"/>
    <property type="molecule type" value="Genomic_DNA"/>
</dbReference>
<sequence>MLAHVFLNFYFLQSAYSSPQLTLLQYFMVFMLLLFVGYLVGKIRRNALETDNWLKGFDLLHLSAEEFYGFLENYIRDMKLPDVKVRRVTHPEGGMLSSSRVYLRVSRKEHVYDICAAPFGHAFFISYWQVDTSTISRKLVRAIPKIGPLLELAMFGKTYYQVDSENMFKQFVDELLKDAVDLVAAENGTRGHKELERIPVEAERQ</sequence>
<feature type="transmembrane region" description="Helical" evidence="1">
    <location>
        <begin position="20"/>
        <end position="40"/>
    </location>
</feature>
<keyword evidence="1" id="KW-0472">Membrane</keyword>
<dbReference type="OrthoDB" id="796582at2"/>
<keyword evidence="1" id="KW-1133">Transmembrane helix</keyword>
<reference evidence="3" key="1">
    <citation type="submission" date="2016-04" db="EMBL/GenBank/DDBJ databases">
        <authorList>
            <person name="Chen L."/>
            <person name="Zhuang W."/>
            <person name="Wang G."/>
        </authorList>
    </citation>
    <scope>NUCLEOTIDE SEQUENCE [LARGE SCALE GENOMIC DNA]</scope>
    <source>
        <strain evidence="3">208</strain>
    </source>
</reference>
<organism evidence="2 3">
    <name type="scientific">Niastella populi</name>
    <dbReference type="NCBI Taxonomy" id="550983"/>
    <lineage>
        <taxon>Bacteria</taxon>
        <taxon>Pseudomonadati</taxon>
        <taxon>Bacteroidota</taxon>
        <taxon>Chitinophagia</taxon>
        <taxon>Chitinophagales</taxon>
        <taxon>Chitinophagaceae</taxon>
        <taxon>Niastella</taxon>
    </lineage>
</organism>
<keyword evidence="3" id="KW-1185">Reference proteome</keyword>
<gene>
    <name evidence="2" type="ORF">A4R26_11540</name>
</gene>
<protein>
    <submittedName>
        <fullName evidence="2">Uncharacterized protein</fullName>
    </submittedName>
</protein>
<accession>A0A1V9GAK0</accession>
<keyword evidence="1" id="KW-0812">Transmembrane</keyword>
<evidence type="ECO:0000313" key="3">
    <source>
        <dbReference type="Proteomes" id="UP000192276"/>
    </source>
</evidence>
<comment type="caution">
    <text evidence="2">The sequence shown here is derived from an EMBL/GenBank/DDBJ whole genome shotgun (WGS) entry which is preliminary data.</text>
</comment>